<dbReference type="PANTHER" id="PTHR14944">
    <property type="entry name" value="RPA-RELATED PROTEIN RADX"/>
    <property type="match status" value="1"/>
</dbReference>
<protein>
    <submittedName>
        <fullName evidence="1">Uncharacterized protein</fullName>
    </submittedName>
</protein>
<gene>
    <name evidence="1" type="ORF">SPARVUS_LOCUS12287128</name>
</gene>
<dbReference type="Proteomes" id="UP001162483">
    <property type="component" value="Unassembled WGS sequence"/>
</dbReference>
<comment type="caution">
    <text evidence="1">The sequence shown here is derived from an EMBL/GenBank/DDBJ whole genome shotgun (WGS) entry which is preliminary data.</text>
</comment>
<dbReference type="EMBL" id="CATNWA010017059">
    <property type="protein sequence ID" value="CAI9597692.1"/>
    <property type="molecule type" value="Genomic_DNA"/>
</dbReference>
<sequence>MCTSKLNIQDFPSASGPGHYEVTILGINHDLAIDVSLPVYKDFRLFGPNCLPNHMQCLNLDWNAETQDHHWLSLKDELVKYSSAQDSLHTICILDICHLEERKVEVFLN</sequence>
<dbReference type="Pfam" id="PF17659">
    <property type="entry name" value="RADX"/>
    <property type="match status" value="1"/>
</dbReference>
<name>A0ABN9FLE3_9NEOB</name>
<reference evidence="1" key="1">
    <citation type="submission" date="2023-05" db="EMBL/GenBank/DDBJ databases">
        <authorList>
            <person name="Stuckert A."/>
        </authorList>
    </citation>
    <scope>NUCLEOTIDE SEQUENCE</scope>
</reference>
<dbReference type="InterPro" id="IPR040893">
    <property type="entry name" value="RADX"/>
</dbReference>
<keyword evidence="2" id="KW-1185">Reference proteome</keyword>
<proteinExistence type="predicted"/>
<feature type="non-terminal residue" evidence="1">
    <location>
        <position position="109"/>
    </location>
</feature>
<accession>A0ABN9FLE3</accession>
<organism evidence="1 2">
    <name type="scientific">Staurois parvus</name>
    <dbReference type="NCBI Taxonomy" id="386267"/>
    <lineage>
        <taxon>Eukaryota</taxon>
        <taxon>Metazoa</taxon>
        <taxon>Chordata</taxon>
        <taxon>Craniata</taxon>
        <taxon>Vertebrata</taxon>
        <taxon>Euteleostomi</taxon>
        <taxon>Amphibia</taxon>
        <taxon>Batrachia</taxon>
        <taxon>Anura</taxon>
        <taxon>Neobatrachia</taxon>
        <taxon>Ranoidea</taxon>
        <taxon>Ranidae</taxon>
        <taxon>Staurois</taxon>
    </lineage>
</organism>
<evidence type="ECO:0000313" key="1">
    <source>
        <dbReference type="EMBL" id="CAI9597692.1"/>
    </source>
</evidence>
<dbReference type="PANTHER" id="PTHR14944:SF2">
    <property type="entry name" value="RPA-RELATED PROTEIN RADX"/>
    <property type="match status" value="1"/>
</dbReference>
<evidence type="ECO:0000313" key="2">
    <source>
        <dbReference type="Proteomes" id="UP001162483"/>
    </source>
</evidence>